<dbReference type="InterPro" id="IPR039697">
    <property type="entry name" value="Alcohol_dehydrogenase_Fe"/>
</dbReference>
<evidence type="ECO:0000256" key="3">
    <source>
        <dbReference type="ARBA" id="ARBA00023027"/>
    </source>
</evidence>
<keyword evidence="2" id="KW-0560">Oxidoreductase</keyword>
<evidence type="ECO:0000313" key="7">
    <source>
        <dbReference type="Proteomes" id="UP000233440"/>
    </source>
</evidence>
<evidence type="ECO:0000313" key="6">
    <source>
        <dbReference type="EMBL" id="PKR85743.1"/>
    </source>
</evidence>
<dbReference type="PANTHER" id="PTHR11496:SF102">
    <property type="entry name" value="ALCOHOL DEHYDROGENASE 4"/>
    <property type="match status" value="1"/>
</dbReference>
<evidence type="ECO:0000259" key="4">
    <source>
        <dbReference type="Pfam" id="PF00465"/>
    </source>
</evidence>
<dbReference type="PROSITE" id="PS00913">
    <property type="entry name" value="ADH_IRON_1"/>
    <property type="match status" value="1"/>
</dbReference>
<dbReference type="GO" id="GO:0004022">
    <property type="term" value="F:alcohol dehydrogenase (NAD+) activity"/>
    <property type="evidence" value="ECO:0007669"/>
    <property type="project" value="UniProtKB-ARBA"/>
</dbReference>
<dbReference type="OrthoDB" id="9815791at2"/>
<dbReference type="InterPro" id="IPR018211">
    <property type="entry name" value="ADH_Fe_CS"/>
</dbReference>
<dbReference type="Proteomes" id="UP000233440">
    <property type="component" value="Unassembled WGS sequence"/>
</dbReference>
<dbReference type="PANTHER" id="PTHR11496">
    <property type="entry name" value="ALCOHOL DEHYDROGENASE"/>
    <property type="match status" value="1"/>
</dbReference>
<dbReference type="Gene3D" id="1.20.1090.10">
    <property type="entry name" value="Dehydroquinate synthase-like - alpha domain"/>
    <property type="match status" value="1"/>
</dbReference>
<dbReference type="RefSeq" id="WP_101353792.1">
    <property type="nucleotide sequence ID" value="NZ_PIQO01000004.1"/>
</dbReference>
<reference evidence="6 7" key="1">
    <citation type="submission" date="2017-11" db="EMBL/GenBank/DDBJ databases">
        <title>Bacillus camelliae sp. nov., isolated from pu'er tea.</title>
        <authorList>
            <person name="Niu L."/>
        </authorList>
    </citation>
    <scope>NUCLEOTIDE SEQUENCE [LARGE SCALE GENOMIC DNA]</scope>
    <source>
        <strain evidence="6 7">7578-1</strain>
    </source>
</reference>
<dbReference type="Pfam" id="PF00465">
    <property type="entry name" value="Fe-ADH"/>
    <property type="match status" value="1"/>
</dbReference>
<keyword evidence="3" id="KW-0520">NAD</keyword>
<dbReference type="GO" id="GO:0046872">
    <property type="term" value="F:metal ion binding"/>
    <property type="evidence" value="ECO:0007669"/>
    <property type="project" value="InterPro"/>
</dbReference>
<evidence type="ECO:0000259" key="5">
    <source>
        <dbReference type="Pfam" id="PF25137"/>
    </source>
</evidence>
<dbReference type="FunFam" id="3.40.50.1970:FF:000003">
    <property type="entry name" value="Alcohol dehydrogenase, iron-containing"/>
    <property type="match status" value="1"/>
</dbReference>
<feature type="domain" description="Fe-containing alcohol dehydrogenase-like C-terminal" evidence="5">
    <location>
        <begin position="190"/>
        <end position="385"/>
    </location>
</feature>
<feature type="domain" description="Alcohol dehydrogenase iron-type/glycerol dehydrogenase GldA" evidence="4">
    <location>
        <begin position="10"/>
        <end position="179"/>
    </location>
</feature>
<comment type="caution">
    <text evidence="6">The sequence shown here is derived from an EMBL/GenBank/DDBJ whole genome shotgun (WGS) entry which is preliminary data.</text>
</comment>
<evidence type="ECO:0000256" key="1">
    <source>
        <dbReference type="ARBA" id="ARBA00007358"/>
    </source>
</evidence>
<accession>A0A2N3LMJ8</accession>
<dbReference type="InterPro" id="IPR056798">
    <property type="entry name" value="ADH_Fe_C"/>
</dbReference>
<keyword evidence="7" id="KW-1185">Reference proteome</keyword>
<dbReference type="SUPFAM" id="SSF56796">
    <property type="entry name" value="Dehydroquinate synthase-like"/>
    <property type="match status" value="1"/>
</dbReference>
<dbReference type="InterPro" id="IPR001670">
    <property type="entry name" value="ADH_Fe/GldA"/>
</dbReference>
<dbReference type="EMBL" id="PIQO01000004">
    <property type="protein sequence ID" value="PKR85743.1"/>
    <property type="molecule type" value="Genomic_DNA"/>
</dbReference>
<gene>
    <name evidence="6" type="ORF">CWO92_08545</name>
</gene>
<protein>
    <submittedName>
        <fullName evidence="6">Alcohol dehydrogenase</fullName>
    </submittedName>
</protein>
<dbReference type="AlphaFoldDB" id="A0A2N3LMJ8"/>
<dbReference type="CDD" id="cd08551">
    <property type="entry name" value="Fe-ADH"/>
    <property type="match status" value="1"/>
</dbReference>
<sequence length="393" mass="42991">MDLSYYHCGTKIIMGNGSTKEISRVIKEYYPDKTRIMVVSDRGLVNLGLVSTLLNTLDGAGYETILFDSVSQNPRDTECIQGARLYMEQSCEMVIGFGGGSSIDTAKAIALLGPNGGTPLDYFHKKREYENIAPIICIPTTAGTGSEVTRSSVITVASTHQKITLKHELLRPTLAILDPELTYSLPAHITAATGVDALVHAIEGYTCKVTNPISQAFGARAMQLIPQYLLQAFEDGNNHEARAKMLEASLLAGLCFGSADVAAVHCLAEGLGSLYDTPHGVANAVFLPYVIAFNAQDNSNIHALISRLMKFANDYDSDLVAVEKLVTGIKKFTEDLGIPRLKELPNVKEEDFEKIVHLAYINNSTISNVRDVTEDDYRKILSNAYYENDLVWS</sequence>
<comment type="similarity">
    <text evidence="1">Belongs to the iron-containing alcohol dehydrogenase family.</text>
</comment>
<dbReference type="Gene3D" id="3.40.50.1970">
    <property type="match status" value="1"/>
</dbReference>
<dbReference type="Pfam" id="PF25137">
    <property type="entry name" value="ADH_Fe_C"/>
    <property type="match status" value="1"/>
</dbReference>
<name>A0A2N3LMJ8_9BACI</name>
<proteinExistence type="inferred from homology"/>
<evidence type="ECO:0000256" key="2">
    <source>
        <dbReference type="ARBA" id="ARBA00023002"/>
    </source>
</evidence>
<dbReference type="FunFam" id="1.20.1090.10:FF:000001">
    <property type="entry name" value="Aldehyde-alcohol dehydrogenase"/>
    <property type="match status" value="1"/>
</dbReference>
<organism evidence="6 7">
    <name type="scientific">Heyndrickxia camelliae</name>
    <dbReference type="NCBI Taxonomy" id="1707093"/>
    <lineage>
        <taxon>Bacteria</taxon>
        <taxon>Bacillati</taxon>
        <taxon>Bacillota</taxon>
        <taxon>Bacilli</taxon>
        <taxon>Bacillales</taxon>
        <taxon>Bacillaceae</taxon>
        <taxon>Heyndrickxia</taxon>
    </lineage>
</organism>